<dbReference type="RefSeq" id="XP_018617266.2">
    <property type="nucleotide sequence ID" value="XM_018761750.2"/>
</dbReference>
<comment type="similarity">
    <text evidence="2">Belongs to the BORG/CEP family.</text>
</comment>
<dbReference type="AlphaFoldDB" id="A0A8C9W0V9"/>
<dbReference type="SMART" id="SM00285">
    <property type="entry name" value="PBD"/>
    <property type="match status" value="1"/>
</dbReference>
<dbReference type="GO" id="GO:0005856">
    <property type="term" value="C:cytoskeleton"/>
    <property type="evidence" value="ECO:0007669"/>
    <property type="project" value="TreeGrafter"/>
</dbReference>
<evidence type="ECO:0000256" key="3">
    <source>
        <dbReference type="SAM" id="MobiDB-lite"/>
    </source>
</evidence>
<feature type="domain" description="CRIB" evidence="4">
    <location>
        <begin position="31"/>
        <end position="45"/>
    </location>
</feature>
<reference evidence="5" key="2">
    <citation type="submission" date="2025-08" db="UniProtKB">
        <authorList>
            <consortium name="Ensembl"/>
        </authorList>
    </citation>
    <scope>IDENTIFICATION</scope>
</reference>
<dbReference type="Proteomes" id="UP000694397">
    <property type="component" value="Chromosome 20"/>
</dbReference>
<accession>A0A8C9W0V9</accession>
<dbReference type="OrthoDB" id="9887345at2759"/>
<name>A0A8C9W0V9_SCLFO</name>
<proteinExistence type="inferred from homology"/>
<feature type="region of interest" description="Disordered" evidence="3">
    <location>
        <begin position="310"/>
        <end position="358"/>
    </location>
</feature>
<feature type="region of interest" description="Disordered" evidence="3">
    <location>
        <begin position="55"/>
        <end position="77"/>
    </location>
</feature>
<dbReference type="GO" id="GO:0030838">
    <property type="term" value="P:positive regulation of actin filament polymerization"/>
    <property type="evidence" value="ECO:0007669"/>
    <property type="project" value="TreeGrafter"/>
</dbReference>
<dbReference type="Pfam" id="PF14957">
    <property type="entry name" value="BORG_CEP"/>
    <property type="match status" value="1"/>
</dbReference>
<reference evidence="5" key="3">
    <citation type="submission" date="2025-09" db="UniProtKB">
        <authorList>
            <consortium name="Ensembl"/>
        </authorList>
    </citation>
    <scope>IDENTIFICATION</scope>
</reference>
<dbReference type="Ensembl" id="ENSSFOT00015050991.1">
    <property type="protein sequence ID" value="ENSSFOP00015067309.1"/>
    <property type="gene ID" value="ENSSFOG00015030985.1"/>
</dbReference>
<dbReference type="InterPro" id="IPR051296">
    <property type="entry name" value="Cdc42_Effector_BORG/CEP"/>
</dbReference>
<evidence type="ECO:0000313" key="5">
    <source>
        <dbReference type="Ensembl" id="ENSSFOP00015067309.1"/>
    </source>
</evidence>
<keyword evidence="6" id="KW-1185">Reference proteome</keyword>
<dbReference type="GO" id="GO:0007266">
    <property type="term" value="P:Rho protein signal transduction"/>
    <property type="evidence" value="ECO:0007669"/>
    <property type="project" value="TreeGrafter"/>
</dbReference>
<evidence type="ECO:0000313" key="6">
    <source>
        <dbReference type="Proteomes" id="UP000694397"/>
    </source>
</evidence>
<dbReference type="RefSeq" id="XP_018617264.2">
    <property type="nucleotide sequence ID" value="XM_018761748.2"/>
</dbReference>
<dbReference type="GO" id="GO:0008360">
    <property type="term" value="P:regulation of cell shape"/>
    <property type="evidence" value="ECO:0007669"/>
    <property type="project" value="TreeGrafter"/>
</dbReference>
<evidence type="ECO:0000256" key="1">
    <source>
        <dbReference type="ARBA" id="ARBA00004184"/>
    </source>
</evidence>
<dbReference type="RefSeq" id="XP_018617265.2">
    <property type="nucleotide sequence ID" value="XM_018761749.2"/>
</dbReference>
<dbReference type="GeneID" id="108940011"/>
<sequence>MNLGKLSGIKGLVSNSHGKRRFRGELTADMISPPLGDFRHTMHVGRGGDVFGDTSFLSNHGGTGDADSTPEKGPGFFSRTLRHVRKAPPLSGVDSSELSPPPPAISPIIKNAISLPRLDVDPPNGCPKRTLFPNSPSCPETSTYSYGVESGFATLPRLSRSERQLQDASDFGSAELHHDLPHEQDFDYLVRADSMTSFTVDLGPSLMSEVLGLIDGSASCRDTTHMWNEEGEEEGMDTRSSALHSTPASAAAVNGNVNGRMTLDPWGEQESGDVFKTAVPDAAKSSPARVEPGMEAERFQRAADMLARHYGGGVPLKGERHTNGRGPLQHLGPINSCTQSTQRRAPCSYPDEEDEIKV</sequence>
<dbReference type="GO" id="GO:0005886">
    <property type="term" value="C:plasma membrane"/>
    <property type="evidence" value="ECO:0007669"/>
    <property type="project" value="TreeGrafter"/>
</dbReference>
<dbReference type="Pfam" id="PF00786">
    <property type="entry name" value="PBD"/>
    <property type="match status" value="1"/>
</dbReference>
<evidence type="ECO:0000259" key="4">
    <source>
        <dbReference type="PROSITE" id="PS50108"/>
    </source>
</evidence>
<dbReference type="RefSeq" id="XP_018617270.2">
    <property type="nucleotide sequence ID" value="XM_018761754.2"/>
</dbReference>
<gene>
    <name evidence="5" type="primary">cdc42ep1a</name>
</gene>
<dbReference type="GO" id="GO:0012505">
    <property type="term" value="C:endomembrane system"/>
    <property type="evidence" value="ECO:0007669"/>
    <property type="project" value="UniProtKB-SubCell"/>
</dbReference>
<dbReference type="GO" id="GO:0005737">
    <property type="term" value="C:cytoplasm"/>
    <property type="evidence" value="ECO:0007669"/>
    <property type="project" value="UniProtKB-ARBA"/>
</dbReference>
<dbReference type="PANTHER" id="PTHR15344:SF7">
    <property type="entry name" value="CDC42 EFFECTOR PROTEIN 1"/>
    <property type="match status" value="1"/>
</dbReference>
<dbReference type="InterPro" id="IPR000095">
    <property type="entry name" value="CRIB_dom"/>
</dbReference>
<dbReference type="RefSeq" id="XP_018617268.2">
    <property type="nucleotide sequence ID" value="XM_018761752.2"/>
</dbReference>
<dbReference type="RefSeq" id="XP_018617269.2">
    <property type="nucleotide sequence ID" value="XM_018761753.2"/>
</dbReference>
<comment type="subcellular location">
    <subcellularLocation>
        <location evidence="1">Endomembrane system</location>
        <topology evidence="1">Peripheral membrane protein</topology>
    </subcellularLocation>
</comment>
<dbReference type="GeneTree" id="ENSGT00940000160068"/>
<evidence type="ECO:0000256" key="2">
    <source>
        <dbReference type="ARBA" id="ARBA00010770"/>
    </source>
</evidence>
<reference evidence="5 6" key="1">
    <citation type="submission" date="2019-04" db="EMBL/GenBank/DDBJ databases">
        <authorList>
            <consortium name="Wellcome Sanger Institute Data Sharing"/>
        </authorList>
    </citation>
    <scope>NUCLEOTIDE SEQUENCE [LARGE SCALE GENOMIC DNA]</scope>
</reference>
<dbReference type="PROSITE" id="PS50108">
    <property type="entry name" value="CRIB"/>
    <property type="match status" value="1"/>
</dbReference>
<dbReference type="GO" id="GO:0031267">
    <property type="term" value="F:small GTPase binding"/>
    <property type="evidence" value="ECO:0007669"/>
    <property type="project" value="TreeGrafter"/>
</dbReference>
<dbReference type="InterPro" id="IPR029273">
    <property type="entry name" value="Cdc42_effect-like"/>
</dbReference>
<dbReference type="RefSeq" id="XP_018617267.2">
    <property type="nucleotide sequence ID" value="XM_018761751.2"/>
</dbReference>
<dbReference type="GO" id="GO:0031274">
    <property type="term" value="P:positive regulation of pseudopodium assembly"/>
    <property type="evidence" value="ECO:0007669"/>
    <property type="project" value="TreeGrafter"/>
</dbReference>
<organism evidence="5 6">
    <name type="scientific">Scleropages formosus</name>
    <name type="common">Asian bonytongue</name>
    <name type="synonym">Osteoglossum formosum</name>
    <dbReference type="NCBI Taxonomy" id="113540"/>
    <lineage>
        <taxon>Eukaryota</taxon>
        <taxon>Metazoa</taxon>
        <taxon>Chordata</taxon>
        <taxon>Craniata</taxon>
        <taxon>Vertebrata</taxon>
        <taxon>Euteleostomi</taxon>
        <taxon>Actinopterygii</taxon>
        <taxon>Neopterygii</taxon>
        <taxon>Teleostei</taxon>
        <taxon>Osteoglossocephala</taxon>
        <taxon>Osteoglossomorpha</taxon>
        <taxon>Osteoglossiformes</taxon>
        <taxon>Osteoglossidae</taxon>
        <taxon>Scleropages</taxon>
    </lineage>
</organism>
<dbReference type="PANTHER" id="PTHR15344">
    <property type="entry name" value="CDC42 EFFECTOR PROTEIN BORG"/>
    <property type="match status" value="1"/>
</dbReference>
<protein>
    <submittedName>
        <fullName evidence="5">CDC42 effector protein (Rho GTPase binding) 1a</fullName>
    </submittedName>
</protein>